<dbReference type="AlphaFoldDB" id="X1LZW3"/>
<accession>X1LZW3</accession>
<evidence type="ECO:0000313" key="1">
    <source>
        <dbReference type="EMBL" id="GAI24623.1"/>
    </source>
</evidence>
<sequence>GATLVSGGEGGIEADTFGLKTARNLGRRVAELALLVNRA</sequence>
<proteinExistence type="predicted"/>
<name>X1LZW3_9ZZZZ</name>
<gene>
    <name evidence="1" type="ORF">S06H3_25859</name>
</gene>
<reference evidence="1" key="1">
    <citation type="journal article" date="2014" name="Front. Microbiol.">
        <title>High frequency of phylogenetically diverse reductive dehalogenase-homologous genes in deep subseafloor sedimentary metagenomes.</title>
        <authorList>
            <person name="Kawai M."/>
            <person name="Futagami T."/>
            <person name="Toyoda A."/>
            <person name="Takaki Y."/>
            <person name="Nishi S."/>
            <person name="Hori S."/>
            <person name="Arai W."/>
            <person name="Tsubouchi T."/>
            <person name="Morono Y."/>
            <person name="Uchiyama I."/>
            <person name="Ito T."/>
            <person name="Fujiyama A."/>
            <person name="Inagaki F."/>
            <person name="Takami H."/>
        </authorList>
    </citation>
    <scope>NUCLEOTIDE SEQUENCE</scope>
    <source>
        <strain evidence="1">Expedition CK06-06</strain>
    </source>
</reference>
<organism evidence="1">
    <name type="scientific">marine sediment metagenome</name>
    <dbReference type="NCBI Taxonomy" id="412755"/>
    <lineage>
        <taxon>unclassified sequences</taxon>
        <taxon>metagenomes</taxon>
        <taxon>ecological metagenomes</taxon>
    </lineage>
</organism>
<feature type="non-terminal residue" evidence="1">
    <location>
        <position position="1"/>
    </location>
</feature>
<dbReference type="EMBL" id="BARV01014906">
    <property type="protein sequence ID" value="GAI24623.1"/>
    <property type="molecule type" value="Genomic_DNA"/>
</dbReference>
<comment type="caution">
    <text evidence="1">The sequence shown here is derived from an EMBL/GenBank/DDBJ whole genome shotgun (WGS) entry which is preliminary data.</text>
</comment>
<protein>
    <submittedName>
        <fullName evidence="1">Uncharacterized protein</fullName>
    </submittedName>
</protein>